<name>A0A2K8KD52_9RHOB</name>
<dbReference type="EMBL" id="CP024899">
    <property type="protein sequence ID" value="ATX67381.1"/>
    <property type="molecule type" value="Genomic_DNA"/>
</dbReference>
<dbReference type="Proteomes" id="UP000228948">
    <property type="component" value="Chromosome"/>
</dbReference>
<reference evidence="1 2" key="1">
    <citation type="submission" date="2017-11" db="EMBL/GenBank/DDBJ databases">
        <title>Revised Sequence and Annotation of the Rhodobaca barguzinensis strain alga05 Genome.</title>
        <authorList>
            <person name="Kopejtka K."/>
            <person name="Tomasch J.M."/>
            <person name="Bunk B."/>
            <person name="Koblizek M."/>
        </authorList>
    </citation>
    <scope>NUCLEOTIDE SEQUENCE [LARGE SCALE GENOMIC DNA]</scope>
    <source>
        <strain evidence="2">alga05</strain>
    </source>
</reference>
<gene>
    <name evidence="1" type="ORF">BG454_17490</name>
</gene>
<organism evidence="1 2">
    <name type="scientific">Roseinatronobacter bogoriensis subsp. barguzinensis</name>
    <dbReference type="NCBI Taxonomy" id="441209"/>
    <lineage>
        <taxon>Bacteria</taxon>
        <taxon>Pseudomonadati</taxon>
        <taxon>Pseudomonadota</taxon>
        <taxon>Alphaproteobacteria</taxon>
        <taxon>Rhodobacterales</taxon>
        <taxon>Paracoccaceae</taxon>
        <taxon>Roseinatronobacter</taxon>
    </lineage>
</organism>
<evidence type="ECO:0000313" key="2">
    <source>
        <dbReference type="Proteomes" id="UP000228948"/>
    </source>
</evidence>
<sequence>MAHPPTPAARPALLAIWGAGDSNDNRNHGKSVVAVSSCQLVTQGRFSALSCRARLILRAADLS</sequence>
<dbReference type="AlphaFoldDB" id="A0A2K8KD52"/>
<dbReference type="KEGG" id="rbg:BG454_17490"/>
<proteinExistence type="predicted"/>
<accession>A0A2K8KD52</accession>
<protein>
    <submittedName>
        <fullName evidence="1">Uncharacterized protein</fullName>
    </submittedName>
</protein>
<evidence type="ECO:0000313" key="1">
    <source>
        <dbReference type="EMBL" id="ATX67381.1"/>
    </source>
</evidence>
<keyword evidence="2" id="KW-1185">Reference proteome</keyword>